<dbReference type="SUPFAM" id="SSF47203">
    <property type="entry name" value="Acyl-CoA dehydrogenase C-terminal domain-like"/>
    <property type="match status" value="1"/>
</dbReference>
<comment type="caution">
    <text evidence="4">The sequence shown here is derived from an EMBL/GenBank/DDBJ whole genome shotgun (WGS) entry which is preliminary data.</text>
</comment>
<dbReference type="PANTHER" id="PTHR48083">
    <property type="entry name" value="MEDIUM-CHAIN SPECIFIC ACYL-COA DEHYDROGENASE, MITOCHONDRIAL-RELATED"/>
    <property type="match status" value="1"/>
</dbReference>
<gene>
    <name evidence="4" type="primary">acdh-6</name>
    <name evidence="4" type="ORF">TNCT_295331</name>
</gene>
<name>A0A8X6HTG0_TRICU</name>
<feature type="domain" description="Acyl-CoA dehydrogenase/oxidase C-terminal" evidence="3">
    <location>
        <begin position="5"/>
        <end position="71"/>
    </location>
</feature>
<dbReference type="OrthoDB" id="10262177at2759"/>
<dbReference type="InterPro" id="IPR009075">
    <property type="entry name" value="AcylCo_DH/oxidase_C"/>
</dbReference>
<keyword evidence="5" id="KW-1185">Reference proteome</keyword>
<keyword evidence="2" id="KW-0560">Oxidoreductase</keyword>
<reference evidence="4" key="1">
    <citation type="submission" date="2020-07" db="EMBL/GenBank/DDBJ databases">
        <title>Multicomponent nature underlies the extraordinary mechanical properties of spider dragline silk.</title>
        <authorList>
            <person name="Kono N."/>
            <person name="Nakamura H."/>
            <person name="Mori M."/>
            <person name="Yoshida Y."/>
            <person name="Ohtoshi R."/>
            <person name="Malay A.D."/>
            <person name="Moran D.A.P."/>
            <person name="Tomita M."/>
            <person name="Numata K."/>
            <person name="Arakawa K."/>
        </authorList>
    </citation>
    <scope>NUCLEOTIDE SEQUENCE</scope>
</reference>
<dbReference type="GO" id="GO:0050660">
    <property type="term" value="F:flavin adenine dinucleotide binding"/>
    <property type="evidence" value="ECO:0007669"/>
    <property type="project" value="TreeGrafter"/>
</dbReference>
<evidence type="ECO:0000313" key="4">
    <source>
        <dbReference type="EMBL" id="GFR09289.1"/>
    </source>
</evidence>
<dbReference type="InterPro" id="IPR006089">
    <property type="entry name" value="Acyl-CoA_DH_CS"/>
</dbReference>
<evidence type="ECO:0000259" key="3">
    <source>
        <dbReference type="Pfam" id="PF00441"/>
    </source>
</evidence>
<dbReference type="Pfam" id="PF00441">
    <property type="entry name" value="Acyl-CoA_dh_1"/>
    <property type="match status" value="1"/>
</dbReference>
<organism evidence="4 5">
    <name type="scientific">Trichonephila clavata</name>
    <name type="common">Joro spider</name>
    <name type="synonym">Nephila clavata</name>
    <dbReference type="NCBI Taxonomy" id="2740835"/>
    <lineage>
        <taxon>Eukaryota</taxon>
        <taxon>Metazoa</taxon>
        <taxon>Ecdysozoa</taxon>
        <taxon>Arthropoda</taxon>
        <taxon>Chelicerata</taxon>
        <taxon>Arachnida</taxon>
        <taxon>Araneae</taxon>
        <taxon>Araneomorphae</taxon>
        <taxon>Entelegynae</taxon>
        <taxon>Araneoidea</taxon>
        <taxon>Nephilidae</taxon>
        <taxon>Trichonephila</taxon>
    </lineage>
</organism>
<dbReference type="PANTHER" id="PTHR48083:SF6">
    <property type="entry name" value="ACYL-COA DEHYDROGENASE 6"/>
    <property type="match status" value="1"/>
</dbReference>
<evidence type="ECO:0000256" key="2">
    <source>
        <dbReference type="ARBA" id="ARBA00023002"/>
    </source>
</evidence>
<dbReference type="Gene3D" id="1.20.140.10">
    <property type="entry name" value="Butyryl-CoA Dehydrogenase, subunit A, domain 3"/>
    <property type="match status" value="1"/>
</dbReference>
<evidence type="ECO:0000256" key="1">
    <source>
        <dbReference type="ARBA" id="ARBA00022630"/>
    </source>
</evidence>
<dbReference type="GO" id="GO:0005737">
    <property type="term" value="C:cytoplasm"/>
    <property type="evidence" value="ECO:0007669"/>
    <property type="project" value="TreeGrafter"/>
</dbReference>
<evidence type="ECO:0000313" key="5">
    <source>
        <dbReference type="Proteomes" id="UP000887116"/>
    </source>
</evidence>
<dbReference type="GO" id="GO:0033539">
    <property type="term" value="P:fatty acid beta-oxidation using acyl-CoA dehydrogenase"/>
    <property type="evidence" value="ECO:0007669"/>
    <property type="project" value="TreeGrafter"/>
</dbReference>
<dbReference type="Proteomes" id="UP000887116">
    <property type="component" value="Unassembled WGS sequence"/>
</dbReference>
<sequence>MRGEDVTLLTAMAKLTCGRLMREVTDKCLQFWGGMGYSADVTISRAFRDGRLISIAGGSDEIMLSIISKGMGILPKAKSNL</sequence>
<dbReference type="PROSITE" id="PS00073">
    <property type="entry name" value="ACYL_COA_DH_2"/>
    <property type="match status" value="1"/>
</dbReference>
<proteinExistence type="predicted"/>
<protein>
    <submittedName>
        <fullName evidence="4">Probable acyl-CoA dehydrogenase 6</fullName>
    </submittedName>
</protein>
<dbReference type="InterPro" id="IPR036250">
    <property type="entry name" value="AcylCo_DH-like_C"/>
</dbReference>
<dbReference type="AlphaFoldDB" id="A0A8X6HTG0"/>
<dbReference type="GO" id="GO:0003995">
    <property type="term" value="F:acyl-CoA dehydrogenase activity"/>
    <property type="evidence" value="ECO:0007669"/>
    <property type="project" value="InterPro"/>
</dbReference>
<keyword evidence="1" id="KW-0285">Flavoprotein</keyword>
<dbReference type="InterPro" id="IPR050741">
    <property type="entry name" value="Acyl-CoA_dehydrogenase"/>
</dbReference>
<accession>A0A8X6HTG0</accession>
<dbReference type="EMBL" id="BMAO01036244">
    <property type="protein sequence ID" value="GFR09289.1"/>
    <property type="molecule type" value="Genomic_DNA"/>
</dbReference>